<gene>
    <name evidence="2" type="ORF">Fmac_032292</name>
</gene>
<evidence type="ECO:0000313" key="2">
    <source>
        <dbReference type="EMBL" id="KAL2318416.1"/>
    </source>
</evidence>
<name>A0ABD1L4H8_9FABA</name>
<dbReference type="AlphaFoldDB" id="A0ABD1L4H8"/>
<comment type="caution">
    <text evidence="2">The sequence shown here is derived from an EMBL/GenBank/DDBJ whole genome shotgun (WGS) entry which is preliminary data.</text>
</comment>
<keyword evidence="3" id="KW-1185">Reference proteome</keyword>
<evidence type="ECO:0000313" key="3">
    <source>
        <dbReference type="Proteomes" id="UP001603857"/>
    </source>
</evidence>
<feature type="region of interest" description="Disordered" evidence="1">
    <location>
        <begin position="1"/>
        <end position="85"/>
    </location>
</feature>
<evidence type="ECO:0000256" key="1">
    <source>
        <dbReference type="SAM" id="MobiDB-lite"/>
    </source>
</evidence>
<dbReference type="EMBL" id="JBGMDY010000011">
    <property type="protein sequence ID" value="KAL2318416.1"/>
    <property type="molecule type" value="Genomic_DNA"/>
</dbReference>
<sequence>MVEPPSNTRPMATRRGGSSSMYNSHRPGRSVGGCSPEGSAAEQLPLVLTLTPSSGNASPDEHEQERQSSLPSFVPSPVSCLSPCP</sequence>
<feature type="compositionally biased region" description="Polar residues" evidence="1">
    <location>
        <begin position="1"/>
        <end position="23"/>
    </location>
</feature>
<proteinExistence type="predicted"/>
<organism evidence="2 3">
    <name type="scientific">Flemingia macrophylla</name>
    <dbReference type="NCBI Taxonomy" id="520843"/>
    <lineage>
        <taxon>Eukaryota</taxon>
        <taxon>Viridiplantae</taxon>
        <taxon>Streptophyta</taxon>
        <taxon>Embryophyta</taxon>
        <taxon>Tracheophyta</taxon>
        <taxon>Spermatophyta</taxon>
        <taxon>Magnoliopsida</taxon>
        <taxon>eudicotyledons</taxon>
        <taxon>Gunneridae</taxon>
        <taxon>Pentapetalae</taxon>
        <taxon>rosids</taxon>
        <taxon>fabids</taxon>
        <taxon>Fabales</taxon>
        <taxon>Fabaceae</taxon>
        <taxon>Papilionoideae</taxon>
        <taxon>50 kb inversion clade</taxon>
        <taxon>NPAAA clade</taxon>
        <taxon>indigoferoid/millettioid clade</taxon>
        <taxon>Phaseoleae</taxon>
        <taxon>Flemingia</taxon>
    </lineage>
</organism>
<feature type="compositionally biased region" description="Low complexity" evidence="1">
    <location>
        <begin position="68"/>
        <end position="85"/>
    </location>
</feature>
<reference evidence="2 3" key="1">
    <citation type="submission" date="2024-08" db="EMBL/GenBank/DDBJ databases">
        <title>Insights into the chromosomal genome structure of Flemingia macrophylla.</title>
        <authorList>
            <person name="Ding Y."/>
            <person name="Zhao Y."/>
            <person name="Bi W."/>
            <person name="Wu M."/>
            <person name="Zhao G."/>
            <person name="Gong Y."/>
            <person name="Li W."/>
            <person name="Zhang P."/>
        </authorList>
    </citation>
    <scope>NUCLEOTIDE SEQUENCE [LARGE SCALE GENOMIC DNA]</scope>
    <source>
        <strain evidence="2">DYQJB</strain>
        <tissue evidence="2">Leaf</tissue>
    </source>
</reference>
<accession>A0ABD1L4H8</accession>
<protein>
    <submittedName>
        <fullName evidence="2">Uncharacterized protein</fullName>
    </submittedName>
</protein>
<dbReference type="Proteomes" id="UP001603857">
    <property type="component" value="Unassembled WGS sequence"/>
</dbReference>